<dbReference type="PROSITE" id="PS00018">
    <property type="entry name" value="EF_HAND_1"/>
    <property type="match status" value="4"/>
</dbReference>
<keyword evidence="6" id="KW-1185">Reference proteome</keyword>
<dbReference type="InterPro" id="IPR018247">
    <property type="entry name" value="EF_Hand_1_Ca_BS"/>
</dbReference>
<dbReference type="SMART" id="SM00054">
    <property type="entry name" value="EFh"/>
    <property type="match status" value="4"/>
</dbReference>
<keyword evidence="2" id="KW-0677">Repeat</keyword>
<dbReference type="PROSITE" id="PS50222">
    <property type="entry name" value="EF_HAND_2"/>
    <property type="match status" value="4"/>
</dbReference>
<accession>A0ABR2JG70</accession>
<sequence length="156" mass="17861">MSIESSRPQPVNFSQEQLNQLREAFNVIDQNHSGNLDVTELQQFLSNSAIQPQFAALAIKLVDSDNDNRISFDEFLKFIDLINQTRTDPLSIYTRLFNLMDQDKNGLLDSNEVKEFLNFFSNATISDQQVQQFISMSDSDKDGNLSFKEIMKILGQ</sequence>
<feature type="domain" description="EF-hand" evidence="4">
    <location>
        <begin position="88"/>
        <end position="123"/>
    </location>
</feature>
<reference evidence="5 6" key="1">
    <citation type="submission" date="2024-04" db="EMBL/GenBank/DDBJ databases">
        <title>Tritrichomonas musculus Genome.</title>
        <authorList>
            <person name="Alves-Ferreira E."/>
            <person name="Grigg M."/>
            <person name="Lorenzi H."/>
            <person name="Galac M."/>
        </authorList>
    </citation>
    <scope>NUCLEOTIDE SEQUENCE [LARGE SCALE GENOMIC DNA]</scope>
    <source>
        <strain evidence="5 6">EAF2021</strain>
    </source>
</reference>
<keyword evidence="3" id="KW-0106">Calcium</keyword>
<evidence type="ECO:0000256" key="3">
    <source>
        <dbReference type="ARBA" id="ARBA00022837"/>
    </source>
</evidence>
<dbReference type="EMBL" id="JAPFFF010000012">
    <property type="protein sequence ID" value="KAK8876662.1"/>
    <property type="molecule type" value="Genomic_DNA"/>
</dbReference>
<name>A0ABR2JG70_9EUKA</name>
<evidence type="ECO:0000256" key="2">
    <source>
        <dbReference type="ARBA" id="ARBA00022737"/>
    </source>
</evidence>
<evidence type="ECO:0000259" key="4">
    <source>
        <dbReference type="PROSITE" id="PS50222"/>
    </source>
</evidence>
<dbReference type="Proteomes" id="UP001470230">
    <property type="component" value="Unassembled WGS sequence"/>
</dbReference>
<proteinExistence type="predicted"/>
<evidence type="ECO:0000256" key="1">
    <source>
        <dbReference type="ARBA" id="ARBA00022723"/>
    </source>
</evidence>
<dbReference type="Pfam" id="PF13499">
    <property type="entry name" value="EF-hand_7"/>
    <property type="match status" value="2"/>
</dbReference>
<feature type="domain" description="EF-hand" evidence="4">
    <location>
        <begin position="125"/>
        <end position="156"/>
    </location>
</feature>
<feature type="domain" description="EF-hand" evidence="4">
    <location>
        <begin position="16"/>
        <end position="51"/>
    </location>
</feature>
<keyword evidence="1" id="KW-0479">Metal-binding</keyword>
<organism evidence="5 6">
    <name type="scientific">Tritrichomonas musculus</name>
    <dbReference type="NCBI Taxonomy" id="1915356"/>
    <lineage>
        <taxon>Eukaryota</taxon>
        <taxon>Metamonada</taxon>
        <taxon>Parabasalia</taxon>
        <taxon>Tritrichomonadida</taxon>
        <taxon>Tritrichomonadidae</taxon>
        <taxon>Tritrichomonas</taxon>
    </lineage>
</organism>
<gene>
    <name evidence="5" type="ORF">M9Y10_006882</name>
</gene>
<feature type="domain" description="EF-hand" evidence="4">
    <location>
        <begin position="58"/>
        <end position="85"/>
    </location>
</feature>
<protein>
    <recommendedName>
        <fullName evidence="4">EF-hand domain-containing protein</fullName>
    </recommendedName>
</protein>
<comment type="caution">
    <text evidence="5">The sequence shown here is derived from an EMBL/GenBank/DDBJ whole genome shotgun (WGS) entry which is preliminary data.</text>
</comment>
<dbReference type="InterPro" id="IPR002048">
    <property type="entry name" value="EF_hand_dom"/>
</dbReference>
<dbReference type="InterPro" id="IPR011992">
    <property type="entry name" value="EF-hand-dom_pair"/>
</dbReference>
<evidence type="ECO:0000313" key="6">
    <source>
        <dbReference type="Proteomes" id="UP001470230"/>
    </source>
</evidence>
<dbReference type="Gene3D" id="1.10.238.10">
    <property type="entry name" value="EF-hand"/>
    <property type="match status" value="2"/>
</dbReference>
<dbReference type="SUPFAM" id="SSF47473">
    <property type="entry name" value="EF-hand"/>
    <property type="match status" value="1"/>
</dbReference>
<dbReference type="PANTHER" id="PTHR45942">
    <property type="entry name" value="PROTEIN PHOSPATASE 3 REGULATORY SUBUNIT B ALPHA ISOFORM TYPE 1"/>
    <property type="match status" value="1"/>
</dbReference>
<evidence type="ECO:0000313" key="5">
    <source>
        <dbReference type="EMBL" id="KAK8876662.1"/>
    </source>
</evidence>